<dbReference type="EMBL" id="CP041692">
    <property type="protein sequence ID" value="QDP96425.1"/>
    <property type="molecule type" value="Genomic_DNA"/>
</dbReference>
<reference evidence="1 2" key="1">
    <citation type="submission" date="2019-07" db="EMBL/GenBank/DDBJ databases">
        <title>Microlunatus dokdonensis sp. nov. isolated from the rhizospheric soil of the wild plant Elymus tsukushiensis.</title>
        <authorList>
            <person name="Ghim S.-Y."/>
            <person name="Hwang Y.-J."/>
            <person name="Son J.-S."/>
            <person name="Shin J.-H."/>
        </authorList>
    </citation>
    <scope>NUCLEOTIDE SEQUENCE [LARGE SCALE GENOMIC DNA]</scope>
    <source>
        <strain evidence="1 2">KUDC0627</strain>
    </source>
</reference>
<keyword evidence="2" id="KW-1185">Reference proteome</keyword>
<proteinExistence type="predicted"/>
<sequence>MEIKVGIQHVNREVVLEVNESSADIEKAVSKALEATDPKLAVLSLTDEHGRKVLIPSDKIAYIDIGEENGRRVGFGAV</sequence>
<evidence type="ECO:0000313" key="2">
    <source>
        <dbReference type="Proteomes" id="UP000319263"/>
    </source>
</evidence>
<dbReference type="OrthoDB" id="3268468at2"/>
<accession>A0A516PZ21</accession>
<gene>
    <name evidence="1" type="ORF">FOE78_11385</name>
</gene>
<dbReference type="AlphaFoldDB" id="A0A516PZ21"/>
<dbReference type="InterPro" id="IPR021456">
    <property type="entry name" value="DUF3107"/>
</dbReference>
<dbReference type="RefSeq" id="WP_143986391.1">
    <property type="nucleotide sequence ID" value="NZ_CP041692.1"/>
</dbReference>
<dbReference type="Pfam" id="PF11305">
    <property type="entry name" value="DUF3107"/>
    <property type="match status" value="1"/>
</dbReference>
<evidence type="ECO:0000313" key="1">
    <source>
        <dbReference type="EMBL" id="QDP96425.1"/>
    </source>
</evidence>
<dbReference type="Proteomes" id="UP000319263">
    <property type="component" value="Chromosome"/>
</dbReference>
<name>A0A516PZ21_9ACTN</name>
<dbReference type="KEGG" id="mik:FOE78_11385"/>
<protein>
    <submittedName>
        <fullName evidence="1">DUF3107 domain-containing protein</fullName>
    </submittedName>
</protein>
<organism evidence="1 2">
    <name type="scientific">Microlunatus elymi</name>
    <dbReference type="NCBI Taxonomy" id="2596828"/>
    <lineage>
        <taxon>Bacteria</taxon>
        <taxon>Bacillati</taxon>
        <taxon>Actinomycetota</taxon>
        <taxon>Actinomycetes</taxon>
        <taxon>Propionibacteriales</taxon>
        <taxon>Propionibacteriaceae</taxon>
        <taxon>Microlunatus</taxon>
    </lineage>
</organism>